<dbReference type="EMBL" id="LAZR01062065">
    <property type="protein sequence ID" value="KKK62290.1"/>
    <property type="molecule type" value="Genomic_DNA"/>
</dbReference>
<comment type="caution">
    <text evidence="1">The sequence shown here is derived from an EMBL/GenBank/DDBJ whole genome shotgun (WGS) entry which is preliminary data.</text>
</comment>
<reference evidence="1" key="1">
    <citation type="journal article" date="2015" name="Nature">
        <title>Complex archaea that bridge the gap between prokaryotes and eukaryotes.</title>
        <authorList>
            <person name="Spang A."/>
            <person name="Saw J.H."/>
            <person name="Jorgensen S.L."/>
            <person name="Zaremba-Niedzwiedzka K."/>
            <person name="Martijn J."/>
            <person name="Lind A.E."/>
            <person name="van Eijk R."/>
            <person name="Schleper C."/>
            <person name="Guy L."/>
            <person name="Ettema T.J."/>
        </authorList>
    </citation>
    <scope>NUCLEOTIDE SEQUENCE</scope>
</reference>
<feature type="non-terminal residue" evidence="1">
    <location>
        <position position="1"/>
    </location>
</feature>
<organism evidence="1">
    <name type="scientific">marine sediment metagenome</name>
    <dbReference type="NCBI Taxonomy" id="412755"/>
    <lineage>
        <taxon>unclassified sequences</taxon>
        <taxon>metagenomes</taxon>
        <taxon>ecological metagenomes</taxon>
    </lineage>
</organism>
<proteinExistence type="predicted"/>
<sequence>VDCLRADTGLGNAFNSAHRLSSRNLGTYSLELNGLTEGQVRLVMAAVEGIFE</sequence>
<protein>
    <submittedName>
        <fullName evidence="1">Uncharacterized protein</fullName>
    </submittedName>
</protein>
<name>A0A0F8XMC9_9ZZZZ</name>
<dbReference type="AlphaFoldDB" id="A0A0F8XMC9"/>
<gene>
    <name evidence="1" type="ORF">LCGC14_3005790</name>
</gene>
<evidence type="ECO:0000313" key="1">
    <source>
        <dbReference type="EMBL" id="KKK62290.1"/>
    </source>
</evidence>
<accession>A0A0F8XMC9</accession>